<dbReference type="InterPro" id="IPR003593">
    <property type="entry name" value="AAA+_ATPase"/>
</dbReference>
<dbReference type="Proteomes" id="UP000233491">
    <property type="component" value="Unassembled WGS sequence"/>
</dbReference>
<keyword evidence="10" id="KW-1185">Reference proteome</keyword>
<dbReference type="PANTHER" id="PTHR42771">
    <property type="entry name" value="IRON(3+)-HYDROXAMATE IMPORT ATP-BINDING PROTEIN FHUC"/>
    <property type="match status" value="1"/>
</dbReference>
<dbReference type="InterPro" id="IPR051535">
    <property type="entry name" value="Siderophore_ABC-ATPase"/>
</dbReference>
<evidence type="ECO:0000256" key="5">
    <source>
        <dbReference type="ARBA" id="ARBA00023004"/>
    </source>
</evidence>
<evidence type="ECO:0000256" key="3">
    <source>
        <dbReference type="ARBA" id="ARBA00022475"/>
    </source>
</evidence>
<reference evidence="9 10" key="1">
    <citation type="submission" date="2017-12" db="EMBL/GenBank/DDBJ databases">
        <title>Anaerobic carbon monoxide metabolism by Pleomorphomonas carboxyditropha sp. nov., a new mesophilic hydrogenogenic carboxidotroph.</title>
        <authorList>
            <person name="Esquivel-Elizondo S."/>
            <person name="Krajmalnik-Brown R."/>
        </authorList>
    </citation>
    <scope>NUCLEOTIDE SEQUENCE [LARGE SCALE GENOMIC DNA]</scope>
    <source>
        <strain evidence="9 10">R5-392</strain>
    </source>
</reference>
<dbReference type="Pfam" id="PF13476">
    <property type="entry name" value="AAA_23"/>
    <property type="match status" value="1"/>
</dbReference>
<comment type="caution">
    <text evidence="9">The sequence shown here is derived from an EMBL/GenBank/DDBJ whole genome shotgun (WGS) entry which is preliminary data.</text>
</comment>
<dbReference type="Gene3D" id="3.40.50.300">
    <property type="entry name" value="P-loop containing nucleotide triphosphate hydrolases"/>
    <property type="match status" value="2"/>
</dbReference>
<dbReference type="InterPro" id="IPR027417">
    <property type="entry name" value="P-loop_NTPase"/>
</dbReference>
<dbReference type="OrthoDB" id="9784297at2"/>
<feature type="domain" description="AAA+ ATPase" evidence="8">
    <location>
        <begin position="48"/>
        <end position="224"/>
    </location>
</feature>
<evidence type="ECO:0000256" key="4">
    <source>
        <dbReference type="ARBA" id="ARBA00022496"/>
    </source>
</evidence>
<dbReference type="GO" id="GO:0016887">
    <property type="term" value="F:ATP hydrolysis activity"/>
    <property type="evidence" value="ECO:0007669"/>
    <property type="project" value="InterPro"/>
</dbReference>
<evidence type="ECO:0000256" key="7">
    <source>
        <dbReference type="ARBA" id="ARBA00023136"/>
    </source>
</evidence>
<dbReference type="GO" id="GO:0005886">
    <property type="term" value="C:plasma membrane"/>
    <property type="evidence" value="ECO:0007669"/>
    <property type="project" value="UniProtKB-SubCell"/>
</dbReference>
<proteinExistence type="predicted"/>
<accession>A0A2N3LX55</accession>
<dbReference type="GO" id="GO:0005524">
    <property type="term" value="F:ATP binding"/>
    <property type="evidence" value="ECO:0007669"/>
    <property type="project" value="InterPro"/>
</dbReference>
<dbReference type="InterPro" id="IPR003959">
    <property type="entry name" value="ATPase_AAA_core"/>
</dbReference>
<dbReference type="GO" id="GO:0006826">
    <property type="term" value="P:iron ion transport"/>
    <property type="evidence" value="ECO:0007669"/>
    <property type="project" value="UniProtKB-KW"/>
</dbReference>
<evidence type="ECO:0000256" key="2">
    <source>
        <dbReference type="ARBA" id="ARBA00022448"/>
    </source>
</evidence>
<keyword evidence="3" id="KW-1003">Cell membrane</keyword>
<gene>
    <name evidence="9" type="ORF">CXZ10_10735</name>
</gene>
<evidence type="ECO:0000259" key="8">
    <source>
        <dbReference type="SMART" id="SM00382"/>
    </source>
</evidence>
<keyword evidence="4" id="KW-0410">Iron transport</keyword>
<dbReference type="EMBL" id="PJNW01000007">
    <property type="protein sequence ID" value="PKR89155.1"/>
    <property type="molecule type" value="Genomic_DNA"/>
</dbReference>
<dbReference type="SMART" id="SM00382">
    <property type="entry name" value="AAA"/>
    <property type="match status" value="1"/>
</dbReference>
<dbReference type="AlphaFoldDB" id="A0A2N3LX55"/>
<name>A0A2N3LX55_9HYPH</name>
<organism evidence="9 10">
    <name type="scientific">Pleomorphomonas diazotrophica</name>
    <dbReference type="NCBI Taxonomy" id="1166257"/>
    <lineage>
        <taxon>Bacteria</taxon>
        <taxon>Pseudomonadati</taxon>
        <taxon>Pseudomonadota</taxon>
        <taxon>Alphaproteobacteria</taxon>
        <taxon>Hyphomicrobiales</taxon>
        <taxon>Pleomorphomonadaceae</taxon>
        <taxon>Pleomorphomonas</taxon>
    </lineage>
</organism>
<keyword evidence="5" id="KW-0408">Iron</keyword>
<dbReference type="PANTHER" id="PTHR42771:SF2">
    <property type="entry name" value="IRON(3+)-HYDROXAMATE IMPORT ATP-BINDING PROTEIN FHUC"/>
    <property type="match status" value="1"/>
</dbReference>
<dbReference type="GO" id="GO:0006302">
    <property type="term" value="P:double-strand break repair"/>
    <property type="evidence" value="ECO:0007669"/>
    <property type="project" value="InterPro"/>
</dbReference>
<keyword evidence="7" id="KW-0472">Membrane</keyword>
<dbReference type="Pfam" id="PF13304">
    <property type="entry name" value="AAA_21"/>
    <property type="match status" value="1"/>
</dbReference>
<evidence type="ECO:0000313" key="10">
    <source>
        <dbReference type="Proteomes" id="UP000233491"/>
    </source>
</evidence>
<sequence>MGASHVKTPVRLSRAPFLRSISFRKPEESDDYPFTVPLFSRDFGMAFLKPVSIFVGENGAGKSTLLEAIALHCGFNAEGGSRDHQTHGRSDVDPVLECLRFSWLPRVTTGFFFRAESFFAFSNYIDQVSAGRTDAYSLNGGRSLHHQSHGEAFLALFSKRLGGRGVYIFDEPEAALSPARQMTFLTILRRMELTTQCQIIMATHSPILMSYPFGELFSFEGNGDLREISFKASEHWKLYGRFLANPEKFHDALFEDE</sequence>
<evidence type="ECO:0000256" key="6">
    <source>
        <dbReference type="ARBA" id="ARBA00023065"/>
    </source>
</evidence>
<comment type="subcellular location">
    <subcellularLocation>
        <location evidence="1">Cell membrane</location>
        <topology evidence="1">Peripheral membrane protein</topology>
    </subcellularLocation>
</comment>
<dbReference type="SUPFAM" id="SSF52540">
    <property type="entry name" value="P-loop containing nucleoside triphosphate hydrolases"/>
    <property type="match status" value="1"/>
</dbReference>
<evidence type="ECO:0000256" key="1">
    <source>
        <dbReference type="ARBA" id="ARBA00004202"/>
    </source>
</evidence>
<evidence type="ECO:0000313" key="9">
    <source>
        <dbReference type="EMBL" id="PKR89155.1"/>
    </source>
</evidence>
<keyword evidence="6" id="KW-0406">Ion transport</keyword>
<protein>
    <submittedName>
        <fullName evidence="9">AAA family ATPase</fullName>
    </submittedName>
</protein>
<dbReference type="InterPro" id="IPR038729">
    <property type="entry name" value="Rad50/SbcC_AAA"/>
</dbReference>
<keyword evidence="2" id="KW-0813">Transport</keyword>